<accession>A0A4R5CAA6</accession>
<dbReference type="InterPro" id="IPR002182">
    <property type="entry name" value="NB-ARC"/>
</dbReference>
<sequence length="687" mass="75389">MSANTFDGTAHTVLQVGTLNGTVELGQKARTVRIVPTVTSVYRDRVPELTTLSEWADQTSTGSPQIVNITGEPGVGKTTLALTWINANRERFGHAQIAMECGGALGHGRSIEEVCDSFFALKNVSHSAATVAAKVDLMRSLIDGEAVALLLDDVRSAAQVLPFLSGLPGLLVFITSRAPVPGLAEYRPRRLALAPLPDEAVRELFEEILGGERTRAEPAALARLVELCAGLPLLASHAAGLLHDDEDLRLADLADRMAEQGRLAAIEAGHDDTMARPSAVFEVVYRELDLPAARMYQAIGLHPVRDFDAGLVAALFAGQPAGAEGLDQLVRRGAVRKDRRGRYVMDDLTHEHAGLAADRDMDRDLRRAIRTRMDDYYLRAAVAADTARRWKLSPLYGQEAPFPLPELVRPRDVFSWFGENLSAIIACMERAGRVWEGAVPGYGWQMAEATNAYFTAVGRHDERATVLSLAERDADACQNPDAQARVQAQWGEMLLGQGKLDEAAERFRRSLQAAESGAESRGRGAALEWLGITERRRGDARAALDYFDRALPFLDPNRPRSRALLHMHRADAQSVLGDRPAALESYRKSTEVFRRLAAHGQRDETNEGKVLVGQAELLAETHPDQARLLFEEAIPLFHADGRDYQEAKVWEALGDLGTGDEAWRKALGLYEELQMGDAAERVRAKLR</sequence>
<dbReference type="InterPro" id="IPR027417">
    <property type="entry name" value="P-loop_NTPase"/>
</dbReference>
<dbReference type="OrthoDB" id="5521887at2"/>
<dbReference type="AlphaFoldDB" id="A0A4R5CAA6"/>
<dbReference type="PANTHER" id="PTHR47691">
    <property type="entry name" value="REGULATOR-RELATED"/>
    <property type="match status" value="1"/>
</dbReference>
<feature type="domain" description="AAA+ ATPase" evidence="1">
    <location>
        <begin position="63"/>
        <end position="198"/>
    </location>
</feature>
<dbReference type="RefSeq" id="WP_131889452.1">
    <property type="nucleotide sequence ID" value="NZ_SMKU01000010.1"/>
</dbReference>
<dbReference type="SMART" id="SM00382">
    <property type="entry name" value="AAA"/>
    <property type="match status" value="1"/>
</dbReference>
<name>A0A4R5CAA6_9ACTN</name>
<dbReference type="InterPro" id="IPR011990">
    <property type="entry name" value="TPR-like_helical_dom_sf"/>
</dbReference>
<dbReference type="InterPro" id="IPR003593">
    <property type="entry name" value="AAA+_ATPase"/>
</dbReference>
<dbReference type="PRINTS" id="PR00364">
    <property type="entry name" value="DISEASERSIST"/>
</dbReference>
<dbReference type="EMBL" id="SMKU01000010">
    <property type="protein sequence ID" value="TDD95626.1"/>
    <property type="molecule type" value="Genomic_DNA"/>
</dbReference>
<dbReference type="Gene3D" id="3.40.50.300">
    <property type="entry name" value="P-loop containing nucleotide triphosphate hydrolases"/>
    <property type="match status" value="1"/>
</dbReference>
<protein>
    <submittedName>
        <fullName evidence="2">Tetratricopeptide repeat protein</fullName>
    </submittedName>
</protein>
<dbReference type="SUPFAM" id="SSF52540">
    <property type="entry name" value="P-loop containing nucleoside triphosphate hydrolases"/>
    <property type="match status" value="1"/>
</dbReference>
<dbReference type="SMART" id="SM00028">
    <property type="entry name" value="TPR"/>
    <property type="match status" value="3"/>
</dbReference>
<dbReference type="InterPro" id="IPR019734">
    <property type="entry name" value="TPR_rpt"/>
</dbReference>
<dbReference type="Gene3D" id="1.25.40.10">
    <property type="entry name" value="Tetratricopeptide repeat domain"/>
    <property type="match status" value="1"/>
</dbReference>
<comment type="caution">
    <text evidence="2">The sequence shown here is derived from an EMBL/GenBank/DDBJ whole genome shotgun (WGS) entry which is preliminary data.</text>
</comment>
<keyword evidence="3" id="KW-1185">Reference proteome</keyword>
<proteinExistence type="predicted"/>
<dbReference type="PANTHER" id="PTHR47691:SF3">
    <property type="entry name" value="HTH-TYPE TRANSCRIPTIONAL REGULATOR RV0890C-RELATED"/>
    <property type="match status" value="1"/>
</dbReference>
<dbReference type="Proteomes" id="UP000294513">
    <property type="component" value="Unassembled WGS sequence"/>
</dbReference>
<dbReference type="Pfam" id="PF00931">
    <property type="entry name" value="NB-ARC"/>
    <property type="match status" value="1"/>
</dbReference>
<evidence type="ECO:0000259" key="1">
    <source>
        <dbReference type="SMART" id="SM00382"/>
    </source>
</evidence>
<evidence type="ECO:0000313" key="2">
    <source>
        <dbReference type="EMBL" id="TDD95626.1"/>
    </source>
</evidence>
<reference evidence="2 3" key="1">
    <citation type="submission" date="2019-03" db="EMBL/GenBank/DDBJ databases">
        <title>Draft genome sequences of novel Actinobacteria.</title>
        <authorList>
            <person name="Sahin N."/>
            <person name="Ay H."/>
            <person name="Saygin H."/>
        </authorList>
    </citation>
    <scope>NUCLEOTIDE SEQUENCE [LARGE SCALE GENOMIC DNA]</scope>
    <source>
        <strain evidence="2 3">H3C3</strain>
    </source>
</reference>
<dbReference type="SUPFAM" id="SSF48452">
    <property type="entry name" value="TPR-like"/>
    <property type="match status" value="2"/>
</dbReference>
<organism evidence="2 3">
    <name type="scientific">Actinomadura rubrisoli</name>
    <dbReference type="NCBI Taxonomy" id="2530368"/>
    <lineage>
        <taxon>Bacteria</taxon>
        <taxon>Bacillati</taxon>
        <taxon>Actinomycetota</taxon>
        <taxon>Actinomycetes</taxon>
        <taxon>Streptosporangiales</taxon>
        <taxon>Thermomonosporaceae</taxon>
        <taxon>Actinomadura</taxon>
    </lineage>
</organism>
<evidence type="ECO:0000313" key="3">
    <source>
        <dbReference type="Proteomes" id="UP000294513"/>
    </source>
</evidence>
<dbReference type="Pfam" id="PF13424">
    <property type="entry name" value="TPR_12"/>
    <property type="match status" value="1"/>
</dbReference>
<dbReference type="GO" id="GO:0043531">
    <property type="term" value="F:ADP binding"/>
    <property type="evidence" value="ECO:0007669"/>
    <property type="project" value="InterPro"/>
</dbReference>
<gene>
    <name evidence="2" type="ORF">E1298_04420</name>
</gene>